<dbReference type="STRING" id="1304281.ACM44_00935"/>
<reference evidence="2 3" key="1">
    <citation type="journal article" date="2004" name="Int. J. Syst. Evol. Microbiol.">
        <title>Kaistella koreensis gen. nov., sp. nov., a novel member of the Chryseobacterium-Bergeyella-Riemerella branch.</title>
        <authorList>
            <person name="Kim M.K."/>
            <person name="Im W.T."/>
            <person name="Shin Y.K."/>
            <person name="Lim J.H."/>
            <person name="Kim S.H."/>
            <person name="Lee B.C."/>
            <person name="Park M.Y."/>
            <person name="Lee K.Y."/>
            <person name="Lee S.T."/>
        </authorList>
    </citation>
    <scope>NUCLEOTIDE SEQUENCE [LARGE SCALE GENOMIC DNA]</scope>
    <source>
        <strain evidence="2 3">CCUG 49689</strain>
    </source>
</reference>
<dbReference type="PATRIC" id="fig|1304281.5.peg.196"/>
<evidence type="ECO:0000256" key="1">
    <source>
        <dbReference type="SAM" id="Phobius"/>
    </source>
</evidence>
<feature type="transmembrane region" description="Helical" evidence="1">
    <location>
        <begin position="68"/>
        <end position="90"/>
    </location>
</feature>
<gene>
    <name evidence="2" type="ORF">ACM44_00935</name>
</gene>
<evidence type="ECO:0000313" key="2">
    <source>
        <dbReference type="EMBL" id="KMQ72687.1"/>
    </source>
</evidence>
<dbReference type="AlphaFoldDB" id="A0A0J7J3A3"/>
<keyword evidence="1" id="KW-0812">Transmembrane</keyword>
<evidence type="ECO:0000313" key="3">
    <source>
        <dbReference type="Proteomes" id="UP000035900"/>
    </source>
</evidence>
<protein>
    <submittedName>
        <fullName evidence="2">Uncharacterized protein</fullName>
    </submittedName>
</protein>
<dbReference type="EMBL" id="LFNG01000001">
    <property type="protein sequence ID" value="KMQ72687.1"/>
    <property type="molecule type" value="Genomic_DNA"/>
</dbReference>
<proteinExistence type="predicted"/>
<name>A0A0J7J3A3_9FLAO</name>
<keyword evidence="3" id="KW-1185">Reference proteome</keyword>
<accession>A0A0J7J3A3</accession>
<keyword evidence="1" id="KW-1133">Transmembrane helix</keyword>
<keyword evidence="1" id="KW-0472">Membrane</keyword>
<comment type="caution">
    <text evidence="2">The sequence shown here is derived from an EMBL/GenBank/DDBJ whole genome shotgun (WGS) entry which is preliminary data.</text>
</comment>
<dbReference type="Proteomes" id="UP000035900">
    <property type="component" value="Unassembled WGS sequence"/>
</dbReference>
<sequence>MLIVKVLSFAKYSHKKWCKNTSFLSIGNDFLLINEDIFLEIMKKGLIIFFEPDIDINTRRSIEFFLSMNFLCFAVFRVTKVYCFISFLNITKIRQ</sequence>
<organism evidence="2 3">
    <name type="scientific">Chryseobacterium koreense CCUG 49689</name>
    <dbReference type="NCBI Taxonomy" id="1304281"/>
    <lineage>
        <taxon>Bacteria</taxon>
        <taxon>Pseudomonadati</taxon>
        <taxon>Bacteroidota</taxon>
        <taxon>Flavobacteriia</taxon>
        <taxon>Flavobacteriales</taxon>
        <taxon>Weeksellaceae</taxon>
        <taxon>Chryseobacterium group</taxon>
        <taxon>Chryseobacterium</taxon>
    </lineage>
</organism>